<dbReference type="EMBL" id="JAQAGZ010000030">
    <property type="protein sequence ID" value="MCZ8516985.1"/>
    <property type="molecule type" value="Genomic_DNA"/>
</dbReference>
<dbReference type="Proteomes" id="UP001527882">
    <property type="component" value="Unassembled WGS sequence"/>
</dbReference>
<protein>
    <submittedName>
        <fullName evidence="1">Uncharacterized protein</fullName>
    </submittedName>
</protein>
<evidence type="ECO:0000313" key="1">
    <source>
        <dbReference type="EMBL" id="MCZ8516985.1"/>
    </source>
</evidence>
<gene>
    <name evidence="1" type="ORF">O9H85_32450</name>
</gene>
<comment type="caution">
    <text evidence="1">The sequence shown here is derived from an EMBL/GenBank/DDBJ whole genome shotgun (WGS) entry which is preliminary data.</text>
</comment>
<reference evidence="1 2" key="1">
    <citation type="submission" date="2022-12" db="EMBL/GenBank/DDBJ databases">
        <title>Draft genome sequence of Paenibacillus sp. dW9.</title>
        <authorList>
            <person name="Choi E.-W."/>
            <person name="Kim D.-U."/>
        </authorList>
    </citation>
    <scope>NUCLEOTIDE SEQUENCE [LARGE SCALE GENOMIC DNA]</scope>
    <source>
        <strain evidence="2">dW9</strain>
    </source>
</reference>
<accession>A0ABT4QJV9</accession>
<evidence type="ECO:0000313" key="2">
    <source>
        <dbReference type="Proteomes" id="UP001527882"/>
    </source>
</evidence>
<sequence>MDDKIIEDARTKYIIGELDENGWKAAIQKWRTNRGDQLIEDFQKQYDSAQANRK</sequence>
<name>A0ABT4QJV9_9BACL</name>
<proteinExistence type="predicted"/>
<keyword evidence="2" id="KW-1185">Reference proteome</keyword>
<dbReference type="RefSeq" id="WP_269885518.1">
    <property type="nucleotide sequence ID" value="NZ_JAQAGZ010000030.1"/>
</dbReference>
<organism evidence="1 2">
    <name type="scientific">Paenibacillus gyeongsangnamensis</name>
    <dbReference type="NCBI Taxonomy" id="3388067"/>
    <lineage>
        <taxon>Bacteria</taxon>
        <taxon>Bacillati</taxon>
        <taxon>Bacillota</taxon>
        <taxon>Bacilli</taxon>
        <taxon>Bacillales</taxon>
        <taxon>Paenibacillaceae</taxon>
        <taxon>Paenibacillus</taxon>
    </lineage>
</organism>